<reference evidence="1 2" key="1">
    <citation type="submission" date="2020-03" db="EMBL/GenBank/DDBJ databases">
        <title>Soil Listeria distribution.</title>
        <authorList>
            <person name="Liao J."/>
            <person name="Wiedmann M."/>
        </authorList>
    </citation>
    <scope>NUCLEOTIDE SEQUENCE [LARGE SCALE GENOMIC DNA]</scope>
    <source>
        <strain evidence="1 2">FSL L7-1645</strain>
    </source>
</reference>
<dbReference type="Gene3D" id="1.10.1900.10">
    <property type="entry name" value="c-terminal domain of poly(a) binding protein"/>
    <property type="match status" value="1"/>
</dbReference>
<evidence type="ECO:0000313" key="1">
    <source>
        <dbReference type="EMBL" id="MBC1397586.1"/>
    </source>
</evidence>
<dbReference type="AlphaFoldDB" id="A0A841YBF5"/>
<gene>
    <name evidence="1" type="ORF">HB844_01670</name>
</gene>
<sequence length="107" mass="12565">MTNWFTKYRAEKRAYKAYKKRVNALPVEFRDVMEGIQTYLWTFAGGSGMMEVLTNVLEMFENAVVDGQEVRDVVGEDLADFADSLLNEFPEETWMEKQRNKLRKTLK</sequence>
<dbReference type="InterPro" id="IPR008316">
    <property type="entry name" value="UCP029876"/>
</dbReference>
<evidence type="ECO:0000313" key="2">
    <source>
        <dbReference type="Proteomes" id="UP000571128"/>
    </source>
</evidence>
<dbReference type="Proteomes" id="UP000571128">
    <property type="component" value="Unassembled WGS sequence"/>
</dbReference>
<dbReference type="RefSeq" id="WP_007544169.1">
    <property type="nucleotide sequence ID" value="NZ_JAARPY010000001.1"/>
</dbReference>
<dbReference type="Pfam" id="PF06304">
    <property type="entry name" value="DUF1048"/>
    <property type="match status" value="1"/>
</dbReference>
<organism evidence="1 2">
    <name type="scientific">Listeria fleischmannii</name>
    <dbReference type="NCBI Taxonomy" id="1069827"/>
    <lineage>
        <taxon>Bacteria</taxon>
        <taxon>Bacillati</taxon>
        <taxon>Bacillota</taxon>
        <taxon>Bacilli</taxon>
        <taxon>Bacillales</taxon>
        <taxon>Listeriaceae</taxon>
        <taxon>Listeria</taxon>
    </lineage>
</organism>
<dbReference type="SUPFAM" id="SSF158560">
    <property type="entry name" value="BH3980-like"/>
    <property type="match status" value="1"/>
</dbReference>
<dbReference type="EMBL" id="JAARPY010000001">
    <property type="protein sequence ID" value="MBC1397586.1"/>
    <property type="molecule type" value="Genomic_DNA"/>
</dbReference>
<protein>
    <submittedName>
        <fullName evidence="1">DUF1048 domain-containing protein</fullName>
    </submittedName>
</protein>
<proteinExistence type="predicted"/>
<comment type="caution">
    <text evidence="1">The sequence shown here is derived from an EMBL/GenBank/DDBJ whole genome shotgun (WGS) entry which is preliminary data.</text>
</comment>
<accession>A0A841YBF5</accession>
<name>A0A841YBF5_9LIST</name>